<evidence type="ECO:0000259" key="3">
    <source>
        <dbReference type="SMART" id="SM00912"/>
    </source>
</evidence>
<proteinExistence type="predicted"/>
<feature type="signal peptide" evidence="2">
    <location>
        <begin position="1"/>
        <end position="41"/>
    </location>
</feature>
<keyword evidence="2" id="KW-0732">Signal</keyword>
<protein>
    <submittedName>
        <fullName evidence="4">Filamentous hemagglutinin family protein</fullName>
    </submittedName>
</protein>
<dbReference type="InterPro" id="IPR021026">
    <property type="entry name" value="Filamn_hemagglutn_DUF3739"/>
</dbReference>
<dbReference type="PANTHER" id="PTHR12338">
    <property type="entry name" value="AUTOTRANSPORTER"/>
    <property type="match status" value="1"/>
</dbReference>
<dbReference type="InterPro" id="IPR050909">
    <property type="entry name" value="Bact_Autotransporter_VF"/>
</dbReference>
<accession>A0ABS2JWP6</accession>
<comment type="caution">
    <text evidence="4">The sequence shown here is derived from an EMBL/GenBank/DDBJ whole genome shotgun (WGS) entry which is preliminary data.</text>
</comment>
<reference evidence="4 5" key="1">
    <citation type="submission" date="2020-10" db="EMBL/GenBank/DDBJ databases">
        <title>Phylogeny of dyella-like bacteria.</title>
        <authorList>
            <person name="Fu J."/>
        </authorList>
    </citation>
    <scope>NUCLEOTIDE SEQUENCE [LARGE SCALE GENOMIC DNA]</scope>
    <source>
        <strain evidence="4 5">THG-B117</strain>
    </source>
</reference>
<sequence>MSKPVRSQQDSTPSSRAIPGRRPLAQWIAAALAMSAMHAHAGGPPLSQAWLAGQRNTNAAPSPSAGTPGSGLPDTSGLAAQTSGQLLQQRVVQQSIANLNNAAAAVAAQMNAQQAAQLAAQSLTSPVPDGITAGGLQVAAGVSGNPLLWQNASAPTQSVAAGKTTVQVKQTAQKAILTWDSFNIGRNTTLYFNQSGGTQSDGSNNWIALNRITDPSGRPSQIFGQIKAEGTVYLLNRNGILFGAGSQVNTGSLLASSLNLFSSDVTASNAAFLSGGIGAQSAAQGFLFDGNFSDGRNHDVVIEKGASITTGKQGFALIAAPNVSNAGSIVADDGRAILAAGTQFANLAGGAQTAELQLLNMGGGSAANHIPGTVTNTGVVQSRRGGIQLLGYNVNQDGVVLASTSISYPGSIELTAADIGGGSLAAGVSYVLHGALVLGAGSVTAILPEKDGSTTSSTAAADAAFQRSSLSLTGNTVTLQSGSLLEAPSANLSVTAVVDDKDSRATSGRIYVDDGAVVDVSGLANVTLPMSALLVSVPRIGQNELADSPLLRNSFLYTQKNVLVDSTQSGTRADGLDWVGSPILNVAGYVQNVPRDILQMMTKGGNVSLSGSEVIVRSGAQLNLDGGYLSYQAGWVNTPNLLGANGRIYSLAGADPDMDYVGFAGNFAVDHARWGITENYNSPLLSGVGRWDPGFVQGADAGSLTVNAGNALVMDGQITAQSFAGRDQVGQGKQPNGGTFALDATGASYYQRTNYANGISLQQSTLTLEDQVPDFDADTPWETVYATQPADVSGSADLRYWLPVSADMIRDAGFSSVSLTNQSSNTSGQIVEQAGTQLGVRPGGSISLTGSHIDIWGALSAPAGSISITSSGPALATASATLSVQDDAPRDANITIGSGATLSTRGLWVNDSGLAADNMVGDRYVNGGTISLSTQEAADSNDASDVTGSIILQSGSTLDVSGGGYVSPNRQVELSQGVPVGHGGDIALTTYAANNGVEAFTSGGAPTSALDGASLVLDGTLLGNGFSGGGSLSLQASDILIGGDPAAMPLTNGLYLDPSFFTGKGFDNYALTAVTDGTIAAGTQIHVVRDNLLPNYQALLTAPTGTDLYATDASHPNGIFATVGTLDAYHRYVTRDTSAGHGPGFSLSAGQYLEWNSGIPRPAPTYAGVSGAVTLGDGASIDVDAGGNVTLAGKQAVTVLGDISAPGGDISISTPQFVRASYLPAALQEVWLGSSSTLDASGVALIDPWAQGVNAVNPATGVLGQIVPRTGTVLDGGQVSLAANGGYLVAQQGSTIDVAGASDTFDLPTAVGALGNTIQYVATPVWSDAGSIALSAAAGLYFDGRLQAQGGASQAEGGSLSITGLTHLQNQALPGANAIILQQSGFFVPDGLEAGMTPEQGAPSGVLHFAVDRLTDSGISSLTIGPDPSNTKLGALTVTPLAFAGDVTLSLGRSFVANASAYLALPQGATSIASGSSYTTGSGQVQINAPYVNLTGGVAPTTAPVAKAGDGMLQVNADYIDLGGWLNLQGWANAGFTSSSDIRFDAPPNLAYLSGTRRAGMLFTTGNLQLKAAQIYPASDYYFVIDANGSGIKDASGQTLSTTVTILPNGSSSAPLSAGGALLISADHIEQEGTLRVPSGTLVLGVSDPAAQAAAFGINPSLFPLATTESVHLAPGSLTSVSLDGQTVPYGTTIDGVEWRYNGDPLTDSPDLTSAPSKQIELYGGTLSLDAGAGIDVSGGGHLQAAEWVAGTGGSRDVLSQYSVSYVNSTTGTQVPQYADGRAIYAIIPGYSSPVAAQDASLQNGAGAGPAVGQQIYLAGAPGLPAGYYTLLPAKYATLPGAYRVVQDTSAIDTVLGRSSTQPDGTLSVNGYFADALSGARDARNTTFLLQSAKVWEQYSQYTLSDADTFFSNLASKSGDVAPAAVADAGRLALAAGQTLNLGASLTATPASGGRSSLVDIAAQAIDVVSAGQSGMDGYLTLTSDGLNALGAGSLLLGGTRQLTGDGYQVTVSADSVLLSNDAAHPLQGSEVVLVANGLGHAGAQGVVLEDGSALYATGAASGAASVPLVFGVNAGTDANGNAIAGVNGDGALLRVSQNGAAGIVRNNTSTAGVGQLVIGAGAHVAGGSALTLDATGSTNVDASAALSAQAIDSYSNQISFVGSNGSVAAGTGGFVIGADTLNLLRNAQSVTLRSRGDIGFYGDVDVDLAHDLGLSAGAFTSDGGSVEITADRVSLSNDLGASNPAFTAGKGQLSIHANEVDFGAGDTGLSGFAGFSATAAQVMKGQGTGSFNAGAIDVNLNTPLLLADNAANTQLTTTGALNIAGTPGTAVPVDVMGGALQLTGGSVSVDTAIAAPAGNLTIDATQGDFTVGGNGKLSVAGINKTFYDTTTYAPGGALSLTSEHGAVNLASGSLLDFSGAAAGGDAGSLAIQAGTQATFDGALSGGAQQGYRSGYFTLGSGGAVDLDALVDLANAAGASGLFQVVSGAGNLSLASGHTLAAQQVYLSANGSDAGGGQVLIDGTINAAGHAGSTIALFGNKGVDVEGSLIATSDIPEQRGGTVTIATSGTPDGTLNGTYGYENVQAADSGRIQIGASAKIDVSGGSPDAGGSLSLRAPLLANGDVQIGVDGQIVGARVVTIEPYAIWSTKDASTDPAKHFDGVIDPAGWYQFNTAGTMVPGKWADASGKILDAPTDAATLAQYLQNDYFIPDSVDAAHAGFYGYIGGDASNGAGTLMSYVQQPDYSFGNRYANIANVQVRPGIELDNPADGAQQGKISVLTNWNLGAGTTQSDGSIVLAYRYQGLAPILTVRAAGDLDVQASITDGFYQQNDGATLADPPVPPPPVNDNGYANALAAYQKSEQYLTANGIWNGTINLKSGTVAQGMTPGGGTVSITSDPYYQAIQAPLSGQSANYYTNYDAYIGEVGDGTGTATTQWAIAFGNINGFAARHFLIYTPTPLVAPQPGNYTSYSAYVTAYQSWLQSNFALSPVTKRNTTPSPLLLPIDTDYTAYTTDYASYITGHNAYYNYVYTKVGSPTSGTELFYAPFAPATNPADPLYAQALSAYQKTQQYLDANGIWNGTINLKSGTVAQGMTPGGGTVSITSDPYYQAIQAPLSGQSANYYTNYDAYIGEVGDGTGTATTQWAIAFGNINGFATRHFLIYTPTSLVAPQPGNYTSYSAYVTAYQSWLQSNFALSPVTKRNTTPSPLLLPIDTDYTTYTTDYASYITGHNAYYNYVYAKVGSPTSGTELFYAPFAPASNVASSGSSTTVDVPASAADNSPSNMPSLGSPASLASATLLGGSSTSYRLVAGAQIGAVDPLATDAGAGDVTFDGHFAVVDALTAPSKNSFNNKTLLFPTTVRTGSGSIDIAAGGDIDWLDSDAPAVVYTAGVPADGTSVNTDVSVIRPNWINSSVATLPYMLSTGQVNPDQGGDLSLQAKGSINGIQDVLDTTGNVTKAGAGTDISQYWWPWMQTGNAADGLASSINFSSFGQGVMSAGGNVTVDAGGNINQLQVSLPTTWYANADGTGVTTVGGGNLDVRAGGDILSGSYFVSKGAADIRAGGGIGSDVNYKVPSSIPVYGGIASDVSTLFALQDAQFDVQARTGIDIGGIYNPSYLGGSIQGGINLVLPAGHFDSQSFSASSSFSASATQGNVVLDSLSVPGMLFTYGATGALNPGAVLPSSLNLQALSGDLDIEGAGSLYPSANGNLSLLASGNVNLSQQVYTMIGQSVGSADYLFGLVDAPASLLPSALDPTGSTSAGGTGLNYWGLGYLDGPQSAELHSPTPLHGDDTQPVRIYALQGDIVDGIVQPSSGFQYRSLELLPNKQALIYAGRDIVNLAFVGQHLRDADITRIAAGRDIYDTPVTTTFRNIGPAAAKDPGAYELAPGLLLGGPGSFLVEAGRNIGPLTSQAEIGGNASVKDTANGAYTGIDSIGNTVNPYLPHASADIDVLFGVGPGVAVSDFVAHYVDASTDGMNLMPELVDFMERRIAGQVIDTGFAQDKVTVNLTPEQARELFAQQPDYVQRQFVSQALFTILAQVGADYNDAASPYFGQYSRGYDALGTLFPASYGYTANGTGEGGINGAAKTVDTGDLDIRSSTIQTQQGGNITILGPGGQALLGSASAPPVITNSAGNVVAGPNSMGVLSLEKGNINMFTDRSVLLAQSRIFTEQGGDLVMWSSNGDINAGQGAKTTAEIPPPSYLCSIDAWCLIDARGQVSGAGIATLQTVPGAPEGNVYLIAPRGTVDAGDAGIRVSGNLIVAAAQVANADNIQVQGEKIGVPVAASVNIGALNAASAAANAVNKAVDDVSRQQQDDARGKMPSVISVQVLGFGDGTGAVDDRNRRRRYDPNSPVQVLGAGQLSMRARDQLTPEERAQLTE</sequence>
<dbReference type="PANTHER" id="PTHR12338:SF5">
    <property type="entry name" value="ANTIGEN 43-RELATED"/>
    <property type="match status" value="1"/>
</dbReference>
<feature type="compositionally biased region" description="Basic and acidic residues" evidence="1">
    <location>
        <begin position="4366"/>
        <end position="4381"/>
    </location>
</feature>
<evidence type="ECO:0000313" key="4">
    <source>
        <dbReference type="EMBL" id="MBM7123419.1"/>
    </source>
</evidence>
<keyword evidence="5" id="KW-1185">Reference proteome</keyword>
<dbReference type="SMART" id="SM00912">
    <property type="entry name" value="Haemagg_act"/>
    <property type="match status" value="1"/>
</dbReference>
<organism evidence="4 5">
    <name type="scientific">Dyella kyungheensis</name>
    <dbReference type="NCBI Taxonomy" id="1242174"/>
    <lineage>
        <taxon>Bacteria</taxon>
        <taxon>Pseudomonadati</taxon>
        <taxon>Pseudomonadota</taxon>
        <taxon>Gammaproteobacteria</taxon>
        <taxon>Lysobacterales</taxon>
        <taxon>Rhodanobacteraceae</taxon>
        <taxon>Dyella</taxon>
    </lineage>
</organism>
<dbReference type="Proteomes" id="UP001430065">
    <property type="component" value="Unassembled WGS sequence"/>
</dbReference>
<feature type="region of interest" description="Disordered" evidence="1">
    <location>
        <begin position="4360"/>
        <end position="4381"/>
    </location>
</feature>
<dbReference type="SUPFAM" id="SSF51126">
    <property type="entry name" value="Pectin lyase-like"/>
    <property type="match status" value="1"/>
</dbReference>
<dbReference type="Pfam" id="PF12545">
    <property type="entry name" value="DUF3739"/>
    <property type="match status" value="1"/>
</dbReference>
<evidence type="ECO:0000256" key="2">
    <source>
        <dbReference type="SAM" id="SignalP"/>
    </source>
</evidence>
<dbReference type="EMBL" id="JADIKC010000011">
    <property type="protein sequence ID" value="MBM7123419.1"/>
    <property type="molecule type" value="Genomic_DNA"/>
</dbReference>
<feature type="compositionally biased region" description="Polar residues" evidence="1">
    <location>
        <begin position="3262"/>
        <end position="3271"/>
    </location>
</feature>
<dbReference type="InterPro" id="IPR008638">
    <property type="entry name" value="FhaB/CdiA-like_TPS"/>
</dbReference>
<feature type="compositionally biased region" description="Polar residues" evidence="1">
    <location>
        <begin position="1"/>
        <end position="15"/>
    </location>
</feature>
<dbReference type="NCBIfam" id="TIGR01901">
    <property type="entry name" value="adhes_NPXG"/>
    <property type="match status" value="1"/>
</dbReference>
<dbReference type="RefSeq" id="WP_204637868.1">
    <property type="nucleotide sequence ID" value="NZ_JADIKC010000011.1"/>
</dbReference>
<feature type="compositionally biased region" description="Polar residues" evidence="1">
    <location>
        <begin position="56"/>
        <end position="67"/>
    </location>
</feature>
<feature type="domain" description="Filamentous haemagglutinin FhaB/tRNA nuclease CdiA-like TPS" evidence="3">
    <location>
        <begin position="142"/>
        <end position="264"/>
    </location>
</feature>
<evidence type="ECO:0000313" key="5">
    <source>
        <dbReference type="Proteomes" id="UP001430065"/>
    </source>
</evidence>
<gene>
    <name evidence="4" type="ORF">ISP20_19810</name>
</gene>
<name>A0ABS2JWP6_9GAMM</name>
<feature type="region of interest" description="Disordered" evidence="1">
    <location>
        <begin position="1"/>
        <end position="21"/>
    </location>
</feature>
<dbReference type="InterPro" id="IPR012334">
    <property type="entry name" value="Pectin_lyas_fold"/>
</dbReference>
<dbReference type="Gene3D" id="2.160.20.10">
    <property type="entry name" value="Single-stranded right-handed beta-helix, Pectin lyase-like"/>
    <property type="match status" value="1"/>
</dbReference>
<evidence type="ECO:0000256" key="1">
    <source>
        <dbReference type="SAM" id="MobiDB-lite"/>
    </source>
</evidence>
<feature type="region of interest" description="Disordered" evidence="1">
    <location>
        <begin position="56"/>
        <end position="78"/>
    </location>
</feature>
<feature type="region of interest" description="Disordered" evidence="1">
    <location>
        <begin position="3262"/>
        <end position="3287"/>
    </location>
</feature>
<dbReference type="InterPro" id="IPR011050">
    <property type="entry name" value="Pectin_lyase_fold/virulence"/>
</dbReference>
<feature type="chain" id="PRO_5045756057" evidence="2">
    <location>
        <begin position="42"/>
        <end position="4381"/>
    </location>
</feature>